<reference evidence="3" key="1">
    <citation type="journal article" date="2024" name="IScience">
        <title>Strigolactones Initiate the Formation of Haustorium-like Structures in Castilleja.</title>
        <authorList>
            <person name="Buerger M."/>
            <person name="Peterson D."/>
            <person name="Chory J."/>
        </authorList>
    </citation>
    <scope>NUCLEOTIDE SEQUENCE [LARGE SCALE GENOMIC DNA]</scope>
</reference>
<protein>
    <submittedName>
        <fullName evidence="2">Uncharacterized protein</fullName>
    </submittedName>
</protein>
<sequence>MDEILIGNACVPKVIHHGVGVGRGGSDGDWLGGAAAGGGGEGQNIGREIGNGGKFGGYTMQMSGRRGGGGGGGGERHIARLGNKMHIGLGLVI</sequence>
<dbReference type="AlphaFoldDB" id="A0ABD3D5K7"/>
<dbReference type="Proteomes" id="UP001632038">
    <property type="component" value="Unassembled WGS sequence"/>
</dbReference>
<keyword evidence="3" id="KW-1185">Reference proteome</keyword>
<evidence type="ECO:0000313" key="2">
    <source>
        <dbReference type="EMBL" id="KAL3637124.1"/>
    </source>
</evidence>
<evidence type="ECO:0000313" key="3">
    <source>
        <dbReference type="Proteomes" id="UP001632038"/>
    </source>
</evidence>
<dbReference type="EMBL" id="JAVIJP010000026">
    <property type="protein sequence ID" value="KAL3637124.1"/>
    <property type="molecule type" value="Genomic_DNA"/>
</dbReference>
<organism evidence="2 3">
    <name type="scientific">Castilleja foliolosa</name>
    <dbReference type="NCBI Taxonomy" id="1961234"/>
    <lineage>
        <taxon>Eukaryota</taxon>
        <taxon>Viridiplantae</taxon>
        <taxon>Streptophyta</taxon>
        <taxon>Embryophyta</taxon>
        <taxon>Tracheophyta</taxon>
        <taxon>Spermatophyta</taxon>
        <taxon>Magnoliopsida</taxon>
        <taxon>eudicotyledons</taxon>
        <taxon>Gunneridae</taxon>
        <taxon>Pentapetalae</taxon>
        <taxon>asterids</taxon>
        <taxon>lamiids</taxon>
        <taxon>Lamiales</taxon>
        <taxon>Orobanchaceae</taxon>
        <taxon>Pedicularideae</taxon>
        <taxon>Castillejinae</taxon>
        <taxon>Castilleja</taxon>
    </lineage>
</organism>
<evidence type="ECO:0000256" key="1">
    <source>
        <dbReference type="SAM" id="MobiDB-lite"/>
    </source>
</evidence>
<accession>A0ABD3D5K7</accession>
<comment type="caution">
    <text evidence="2">The sequence shown here is derived from an EMBL/GenBank/DDBJ whole genome shotgun (WGS) entry which is preliminary data.</text>
</comment>
<feature type="region of interest" description="Disordered" evidence="1">
    <location>
        <begin position="32"/>
        <end position="52"/>
    </location>
</feature>
<proteinExistence type="predicted"/>
<name>A0ABD3D5K7_9LAMI</name>
<gene>
    <name evidence="2" type="ORF">CASFOL_019423</name>
</gene>